<sequence>MARGVRENLGMSYDMPVWEGDRPANDAAAVAEFEALYARFVESEDQCRMCTPLLRRR</sequence>
<protein>
    <submittedName>
        <fullName evidence="1">Uncharacterized protein</fullName>
    </submittedName>
</protein>
<dbReference type="AlphaFoldDB" id="A0A8J3FTQ7"/>
<reference evidence="1" key="1">
    <citation type="journal article" date="2014" name="Int. J. Syst. Evol. Microbiol.">
        <title>Complete genome sequence of Corynebacterium casei LMG S-19264T (=DSM 44701T), isolated from a smear-ripened cheese.</title>
        <authorList>
            <consortium name="US DOE Joint Genome Institute (JGI-PGF)"/>
            <person name="Walter F."/>
            <person name="Albersmeier A."/>
            <person name="Kalinowski J."/>
            <person name="Ruckert C."/>
        </authorList>
    </citation>
    <scope>NUCLEOTIDE SEQUENCE</scope>
    <source>
        <strain evidence="1">CGMCC 4.7299</strain>
    </source>
</reference>
<reference evidence="1" key="2">
    <citation type="submission" date="2020-09" db="EMBL/GenBank/DDBJ databases">
        <authorList>
            <person name="Sun Q."/>
            <person name="Zhou Y."/>
        </authorList>
    </citation>
    <scope>NUCLEOTIDE SEQUENCE</scope>
    <source>
        <strain evidence="1">CGMCC 4.7299</strain>
    </source>
</reference>
<evidence type="ECO:0000313" key="1">
    <source>
        <dbReference type="EMBL" id="GGL21273.1"/>
    </source>
</evidence>
<evidence type="ECO:0000313" key="2">
    <source>
        <dbReference type="Proteomes" id="UP000656042"/>
    </source>
</evidence>
<gene>
    <name evidence="1" type="ORF">GCM10012284_64900</name>
</gene>
<proteinExistence type="predicted"/>
<accession>A0A8J3FTQ7</accession>
<dbReference type="Proteomes" id="UP000656042">
    <property type="component" value="Unassembled WGS sequence"/>
</dbReference>
<dbReference type="EMBL" id="BMMX01000096">
    <property type="protein sequence ID" value="GGL21273.1"/>
    <property type="molecule type" value="Genomic_DNA"/>
</dbReference>
<name>A0A8J3FTQ7_9ACTN</name>
<keyword evidence="2" id="KW-1185">Reference proteome</keyword>
<organism evidence="1 2">
    <name type="scientific">Mangrovihabitans endophyticus</name>
    <dbReference type="NCBI Taxonomy" id="1751298"/>
    <lineage>
        <taxon>Bacteria</taxon>
        <taxon>Bacillati</taxon>
        <taxon>Actinomycetota</taxon>
        <taxon>Actinomycetes</taxon>
        <taxon>Micromonosporales</taxon>
        <taxon>Micromonosporaceae</taxon>
        <taxon>Mangrovihabitans</taxon>
    </lineage>
</organism>
<comment type="caution">
    <text evidence="1">The sequence shown here is derived from an EMBL/GenBank/DDBJ whole genome shotgun (WGS) entry which is preliminary data.</text>
</comment>